<name>E2B3J1_HARSA</name>
<feature type="chain" id="PRO_5005672920" evidence="1">
    <location>
        <begin position="24"/>
        <end position="217"/>
    </location>
</feature>
<protein>
    <submittedName>
        <fullName evidence="2">Uncharacterized protein</fullName>
    </submittedName>
</protein>
<accession>E2B3J1</accession>
<evidence type="ECO:0000256" key="1">
    <source>
        <dbReference type="SAM" id="SignalP"/>
    </source>
</evidence>
<evidence type="ECO:0000313" key="3">
    <source>
        <dbReference type="Proteomes" id="UP000008237"/>
    </source>
</evidence>
<dbReference type="OrthoDB" id="6366357at2759"/>
<evidence type="ECO:0000313" key="2">
    <source>
        <dbReference type="EMBL" id="EFN89743.1"/>
    </source>
</evidence>
<reference evidence="2 3" key="1">
    <citation type="journal article" date="2010" name="Science">
        <title>Genomic comparison of the ants Camponotus floridanus and Harpegnathos saltator.</title>
        <authorList>
            <person name="Bonasio R."/>
            <person name="Zhang G."/>
            <person name="Ye C."/>
            <person name="Mutti N.S."/>
            <person name="Fang X."/>
            <person name="Qin N."/>
            <person name="Donahue G."/>
            <person name="Yang P."/>
            <person name="Li Q."/>
            <person name="Li C."/>
            <person name="Zhang P."/>
            <person name="Huang Z."/>
            <person name="Berger S.L."/>
            <person name="Reinberg D."/>
            <person name="Wang J."/>
            <person name="Liebig J."/>
        </authorList>
    </citation>
    <scope>NUCLEOTIDE SEQUENCE [LARGE SCALE GENOMIC DNA]</scope>
    <source>
        <strain evidence="2 3">R22 G/1</strain>
    </source>
</reference>
<keyword evidence="1" id="KW-0732">Signal</keyword>
<keyword evidence="3" id="KW-1185">Reference proteome</keyword>
<dbReference type="InParanoid" id="E2B3J1"/>
<gene>
    <name evidence="2" type="ORF">EAI_01991</name>
</gene>
<feature type="signal peptide" evidence="1">
    <location>
        <begin position="1"/>
        <end position="23"/>
    </location>
</feature>
<dbReference type="OMA" id="GTHTISM"/>
<dbReference type="EMBL" id="GL445346">
    <property type="protein sequence ID" value="EFN89743.1"/>
    <property type="molecule type" value="Genomic_DNA"/>
</dbReference>
<dbReference type="Proteomes" id="UP000008237">
    <property type="component" value="Unassembled WGS sequence"/>
</dbReference>
<proteinExistence type="predicted"/>
<sequence>MAKLRVYVILLVVLASWTQSGRSFDFSLNDAIDLIRLGRETVMELMESWDMIRSRNPSAAAEGGEQDYMFVRRMEKELRQRIDRVAKKIGDYQERMETKINTVLSQLLIQLPMQRRLDDGMRLLEHYIGQVHGLYDTFELYASDSTSFETYTIIRFAKSCVSPRLGELPDVLKSIHRLLVPSEYQVYNRSILILLANQMQVRHVVCVCLCEGNDAVS</sequence>
<dbReference type="AlphaFoldDB" id="E2B3J1"/>
<organism evidence="3">
    <name type="scientific">Harpegnathos saltator</name>
    <name type="common">Jerdon's jumping ant</name>
    <dbReference type="NCBI Taxonomy" id="610380"/>
    <lineage>
        <taxon>Eukaryota</taxon>
        <taxon>Metazoa</taxon>
        <taxon>Ecdysozoa</taxon>
        <taxon>Arthropoda</taxon>
        <taxon>Hexapoda</taxon>
        <taxon>Insecta</taxon>
        <taxon>Pterygota</taxon>
        <taxon>Neoptera</taxon>
        <taxon>Endopterygota</taxon>
        <taxon>Hymenoptera</taxon>
        <taxon>Apocrita</taxon>
        <taxon>Aculeata</taxon>
        <taxon>Formicoidea</taxon>
        <taxon>Formicidae</taxon>
        <taxon>Ponerinae</taxon>
        <taxon>Ponerini</taxon>
        <taxon>Harpegnathos</taxon>
    </lineage>
</organism>